<dbReference type="OrthoDB" id="9758307at2"/>
<dbReference type="PANTHER" id="PTHR42792">
    <property type="entry name" value="FLAGELLIN"/>
    <property type="match status" value="1"/>
</dbReference>
<feature type="domain" description="Flagellin N-terminal" evidence="1">
    <location>
        <begin position="3"/>
        <end position="138"/>
    </location>
</feature>
<name>A0A073KE92_9BACI</name>
<evidence type="ECO:0000313" key="3">
    <source>
        <dbReference type="Proteomes" id="UP000027822"/>
    </source>
</evidence>
<keyword evidence="2" id="KW-0282">Flagellum</keyword>
<dbReference type="Proteomes" id="UP000027822">
    <property type="component" value="Unassembled WGS sequence"/>
</dbReference>
<accession>A0A073KE92</accession>
<evidence type="ECO:0000313" key="2">
    <source>
        <dbReference type="EMBL" id="KEK20628.1"/>
    </source>
</evidence>
<keyword evidence="2" id="KW-0966">Cell projection</keyword>
<dbReference type="STRING" id="574376.BAMA_14555"/>
<dbReference type="InterPro" id="IPR013384">
    <property type="entry name" value="Flagell_FlgL"/>
</dbReference>
<comment type="caution">
    <text evidence="2">The sequence shown here is derived from an EMBL/GenBank/DDBJ whole genome shotgun (WGS) entry which is preliminary data.</text>
</comment>
<protein>
    <submittedName>
        <fullName evidence="2">Flagellar hook protein FlgL</fullName>
    </submittedName>
</protein>
<dbReference type="eggNOG" id="COG1344">
    <property type="taxonomic scope" value="Bacteria"/>
</dbReference>
<keyword evidence="3" id="KW-1185">Reference proteome</keyword>
<dbReference type="Gene3D" id="1.20.1330.10">
    <property type="entry name" value="f41 fragment of flagellin, N-terminal domain"/>
    <property type="match status" value="1"/>
</dbReference>
<dbReference type="RefSeq" id="WP_034636869.1">
    <property type="nucleotide sequence ID" value="NZ_CBCSJC010000028.1"/>
</dbReference>
<dbReference type="NCBIfam" id="TIGR02550">
    <property type="entry name" value="flagell_flgL"/>
    <property type="match status" value="1"/>
</dbReference>
<dbReference type="GO" id="GO:0071973">
    <property type="term" value="P:bacterial-type flagellum-dependent cell motility"/>
    <property type="evidence" value="ECO:0007669"/>
    <property type="project" value="InterPro"/>
</dbReference>
<dbReference type="SUPFAM" id="SSF64518">
    <property type="entry name" value="Phase 1 flagellin"/>
    <property type="match status" value="1"/>
</dbReference>
<gene>
    <name evidence="2" type="primary">flgL</name>
    <name evidence="2" type="ORF">BAMA_14555</name>
</gene>
<dbReference type="EMBL" id="JOTN01000003">
    <property type="protein sequence ID" value="KEK20628.1"/>
    <property type="molecule type" value="Genomic_DNA"/>
</dbReference>
<dbReference type="Pfam" id="PF00669">
    <property type="entry name" value="Flagellin_N"/>
    <property type="match status" value="1"/>
</dbReference>
<proteinExistence type="predicted"/>
<evidence type="ECO:0000259" key="1">
    <source>
        <dbReference type="Pfam" id="PF00669"/>
    </source>
</evidence>
<dbReference type="PANTHER" id="PTHR42792:SF1">
    <property type="entry name" value="FLAGELLAR HOOK-ASSOCIATED PROTEIN 3"/>
    <property type="match status" value="1"/>
</dbReference>
<dbReference type="GO" id="GO:0009424">
    <property type="term" value="C:bacterial-type flagellum hook"/>
    <property type="evidence" value="ECO:0007669"/>
    <property type="project" value="InterPro"/>
</dbReference>
<dbReference type="NCBIfam" id="NF005980">
    <property type="entry name" value="PRK08073.1"/>
    <property type="match status" value="1"/>
</dbReference>
<sequence>MRVSTYQNVSWAKRELMNLNMQQQHYRNQVTSGKKHLKMSDDPLSASKSFAIEHSISNIGQMKKDVTDSQNILKHTESSLQGIAKALDRTNQLTVQALNGTNGPDELKAISTEIDELLKQVVYLANTKEEGRYLFGGEGTTQPPFAEDGTYQGGVEDVYWTLNDGYKVKAFQNGESLLTPTIQTLTKLKDALHTGDRAAAEALMDANKQNFDNVLNKVTEVGSITNTLSTFTTILNEQNLALHETKKEIEDVELSSAITDLAYANATYEATLKAVSTMNKISMLDYM</sequence>
<dbReference type="AlphaFoldDB" id="A0A073KE92"/>
<dbReference type="InterPro" id="IPR001029">
    <property type="entry name" value="Flagellin_N"/>
</dbReference>
<keyword evidence="2" id="KW-0969">Cilium</keyword>
<reference evidence="2 3" key="1">
    <citation type="submission" date="2014-06" db="EMBL/GenBank/DDBJ databases">
        <title>Draft genome sequence of Bacillus manliponensis JCM 15802 (MCCC 1A00708).</title>
        <authorList>
            <person name="Lai Q."/>
            <person name="Liu Y."/>
            <person name="Shao Z."/>
        </authorList>
    </citation>
    <scope>NUCLEOTIDE SEQUENCE [LARGE SCALE GENOMIC DNA]</scope>
    <source>
        <strain evidence="2 3">JCM 15802</strain>
    </source>
</reference>
<organism evidence="2 3">
    <name type="scientific">Bacillus manliponensis</name>
    <dbReference type="NCBI Taxonomy" id="574376"/>
    <lineage>
        <taxon>Bacteria</taxon>
        <taxon>Bacillati</taxon>
        <taxon>Bacillota</taxon>
        <taxon>Bacilli</taxon>
        <taxon>Bacillales</taxon>
        <taxon>Bacillaceae</taxon>
        <taxon>Bacillus</taxon>
        <taxon>Bacillus cereus group</taxon>
    </lineage>
</organism>
<dbReference type="InterPro" id="IPR001492">
    <property type="entry name" value="Flagellin"/>
</dbReference>
<dbReference type="GO" id="GO:0005198">
    <property type="term" value="F:structural molecule activity"/>
    <property type="evidence" value="ECO:0007669"/>
    <property type="project" value="InterPro"/>
</dbReference>